<dbReference type="Proteomes" id="UP000034607">
    <property type="component" value="Unassembled WGS sequence"/>
</dbReference>
<dbReference type="AlphaFoldDB" id="A0A0G1UC96"/>
<reference evidence="1 2" key="1">
    <citation type="journal article" date="2015" name="Nature">
        <title>rRNA introns, odd ribosomes, and small enigmatic genomes across a large radiation of phyla.</title>
        <authorList>
            <person name="Brown C.T."/>
            <person name="Hug L.A."/>
            <person name="Thomas B.C."/>
            <person name="Sharon I."/>
            <person name="Castelle C.J."/>
            <person name="Singh A."/>
            <person name="Wilkins M.J."/>
            <person name="Williams K.H."/>
            <person name="Banfield J.F."/>
        </authorList>
    </citation>
    <scope>NUCLEOTIDE SEQUENCE [LARGE SCALE GENOMIC DNA]</scope>
</reference>
<proteinExistence type="predicted"/>
<accession>A0A0G1UC96</accession>
<sequence length="119" mass="12153">MDKPNNIVNTVNGAGGIEVTHSRTDGTSLAVVGVPNYIVDAVYASVIVGIAGDNGWTGGSRCPDGRGGAGGSSGGRWGNRADICNIVGIEIFDEVCKVVTRNNRGDIHTARVVAVEVGT</sequence>
<comment type="caution">
    <text evidence="1">The sequence shown here is derived from an EMBL/GenBank/DDBJ whole genome shotgun (WGS) entry which is preliminary data.</text>
</comment>
<protein>
    <submittedName>
        <fullName evidence="1">Uncharacterized protein</fullName>
    </submittedName>
</protein>
<organism evidence="1 2">
    <name type="scientific">Candidatus Amesbacteria bacterium GW2011_GWA2_47_11</name>
    <dbReference type="NCBI Taxonomy" id="1618357"/>
    <lineage>
        <taxon>Bacteria</taxon>
        <taxon>Candidatus Amesiibacteriota</taxon>
    </lineage>
</organism>
<gene>
    <name evidence="1" type="ORF">UX78_C0022G0014</name>
</gene>
<evidence type="ECO:0000313" key="1">
    <source>
        <dbReference type="EMBL" id="KKU55320.1"/>
    </source>
</evidence>
<dbReference type="EMBL" id="LCNM01000022">
    <property type="protein sequence ID" value="KKU55320.1"/>
    <property type="molecule type" value="Genomic_DNA"/>
</dbReference>
<name>A0A0G1UC96_9BACT</name>
<evidence type="ECO:0000313" key="2">
    <source>
        <dbReference type="Proteomes" id="UP000034607"/>
    </source>
</evidence>